<dbReference type="Proteomes" id="UP000299102">
    <property type="component" value="Unassembled WGS sequence"/>
</dbReference>
<comment type="caution">
    <text evidence="2">The sequence shown here is derived from an EMBL/GenBank/DDBJ whole genome shotgun (WGS) entry which is preliminary data.</text>
</comment>
<organism evidence="2 3">
    <name type="scientific">Eumeta variegata</name>
    <name type="common">Bagworm moth</name>
    <name type="synonym">Eumeta japonica</name>
    <dbReference type="NCBI Taxonomy" id="151549"/>
    <lineage>
        <taxon>Eukaryota</taxon>
        <taxon>Metazoa</taxon>
        <taxon>Ecdysozoa</taxon>
        <taxon>Arthropoda</taxon>
        <taxon>Hexapoda</taxon>
        <taxon>Insecta</taxon>
        <taxon>Pterygota</taxon>
        <taxon>Neoptera</taxon>
        <taxon>Endopterygota</taxon>
        <taxon>Lepidoptera</taxon>
        <taxon>Glossata</taxon>
        <taxon>Ditrysia</taxon>
        <taxon>Tineoidea</taxon>
        <taxon>Psychidae</taxon>
        <taxon>Oiketicinae</taxon>
        <taxon>Eumeta</taxon>
    </lineage>
</organism>
<gene>
    <name evidence="2" type="ORF">EVAR_103697_1</name>
</gene>
<reference evidence="2 3" key="1">
    <citation type="journal article" date="2019" name="Commun. Biol.">
        <title>The bagworm genome reveals a unique fibroin gene that provides high tensile strength.</title>
        <authorList>
            <person name="Kono N."/>
            <person name="Nakamura H."/>
            <person name="Ohtoshi R."/>
            <person name="Tomita M."/>
            <person name="Numata K."/>
            <person name="Arakawa K."/>
        </authorList>
    </citation>
    <scope>NUCLEOTIDE SEQUENCE [LARGE SCALE GENOMIC DNA]</scope>
</reference>
<dbReference type="OrthoDB" id="427924at2759"/>
<feature type="domain" description="Integrase catalytic" evidence="1">
    <location>
        <begin position="1"/>
        <end position="69"/>
    </location>
</feature>
<dbReference type="InterPro" id="IPR001584">
    <property type="entry name" value="Integrase_cat-core"/>
</dbReference>
<evidence type="ECO:0000259" key="1">
    <source>
        <dbReference type="PROSITE" id="PS50994"/>
    </source>
</evidence>
<dbReference type="EMBL" id="BGZK01002259">
    <property type="protein sequence ID" value="GBP92298.1"/>
    <property type="molecule type" value="Genomic_DNA"/>
</dbReference>
<dbReference type="Gene3D" id="3.30.420.10">
    <property type="entry name" value="Ribonuclease H-like superfamily/Ribonuclease H"/>
    <property type="match status" value="1"/>
</dbReference>
<dbReference type="InterPro" id="IPR036397">
    <property type="entry name" value="RNaseH_sf"/>
</dbReference>
<accession>A0A4C1ZX51</accession>
<protein>
    <recommendedName>
        <fullName evidence="1">Integrase catalytic domain-containing protein</fullName>
    </recommendedName>
</protein>
<sequence length="92" mass="10857">MYQTSAKHHTSDGDIERVHSTITEKYRVMRELHPDENKEELMALTITTYNWTEHSVTKCTPHQALFGIEPNQIEFPDEALFYKIITKNVMIY</sequence>
<dbReference type="SUPFAM" id="SSF53098">
    <property type="entry name" value="Ribonuclease H-like"/>
    <property type="match status" value="1"/>
</dbReference>
<dbReference type="PROSITE" id="PS50994">
    <property type="entry name" value="INTEGRASE"/>
    <property type="match status" value="1"/>
</dbReference>
<evidence type="ECO:0000313" key="3">
    <source>
        <dbReference type="Proteomes" id="UP000299102"/>
    </source>
</evidence>
<keyword evidence="3" id="KW-1185">Reference proteome</keyword>
<proteinExistence type="predicted"/>
<dbReference type="GO" id="GO:0003676">
    <property type="term" value="F:nucleic acid binding"/>
    <property type="evidence" value="ECO:0007669"/>
    <property type="project" value="InterPro"/>
</dbReference>
<name>A0A4C1ZX51_EUMVA</name>
<dbReference type="AlphaFoldDB" id="A0A4C1ZX51"/>
<evidence type="ECO:0000313" key="2">
    <source>
        <dbReference type="EMBL" id="GBP92298.1"/>
    </source>
</evidence>
<dbReference type="GO" id="GO:0015074">
    <property type="term" value="P:DNA integration"/>
    <property type="evidence" value="ECO:0007669"/>
    <property type="project" value="InterPro"/>
</dbReference>
<dbReference type="InterPro" id="IPR012337">
    <property type="entry name" value="RNaseH-like_sf"/>
</dbReference>